<sequence length="232" mass="27114">MAVMAVMVVVVMVLMVLMAVTSSGDVDEFCPGRANQPEHGAKTMCYSYPTYWSCRWVENCEGWTKNGEENISPKQIERPCKTGLKRCDWRKEMQDRYLTVACPYCHRKRGKEYLPKFLDDWKRRAEELKKEENGIAWAGWAMQASVVNAAVRSWQEKWDELAMEGGPGYRGEDIYKGYYSRLWNRKHSEEPHLHRDEETDTAAEMCEIEWRQNVGVEFKKWLKATPNELLGI</sequence>
<dbReference type="EMBL" id="JAULSV010000003">
    <property type="protein sequence ID" value="KAK0649013.1"/>
    <property type="molecule type" value="Genomic_DNA"/>
</dbReference>
<organism evidence="2 3">
    <name type="scientific">Cercophora newfieldiana</name>
    <dbReference type="NCBI Taxonomy" id="92897"/>
    <lineage>
        <taxon>Eukaryota</taxon>
        <taxon>Fungi</taxon>
        <taxon>Dikarya</taxon>
        <taxon>Ascomycota</taxon>
        <taxon>Pezizomycotina</taxon>
        <taxon>Sordariomycetes</taxon>
        <taxon>Sordariomycetidae</taxon>
        <taxon>Sordariales</taxon>
        <taxon>Lasiosphaeriaceae</taxon>
        <taxon>Cercophora</taxon>
    </lineage>
</organism>
<feature type="signal peptide" evidence="1">
    <location>
        <begin position="1"/>
        <end position="23"/>
    </location>
</feature>
<reference evidence="2" key="1">
    <citation type="submission" date="2023-06" db="EMBL/GenBank/DDBJ databases">
        <title>Genome-scale phylogeny and comparative genomics of the fungal order Sordariales.</title>
        <authorList>
            <consortium name="Lawrence Berkeley National Laboratory"/>
            <person name="Hensen N."/>
            <person name="Bonometti L."/>
            <person name="Westerberg I."/>
            <person name="Brannstrom I.O."/>
            <person name="Guillou S."/>
            <person name="Cros-Aarteil S."/>
            <person name="Calhoun S."/>
            <person name="Haridas S."/>
            <person name="Kuo A."/>
            <person name="Mondo S."/>
            <person name="Pangilinan J."/>
            <person name="Riley R."/>
            <person name="Labutti K."/>
            <person name="Andreopoulos B."/>
            <person name="Lipzen A."/>
            <person name="Chen C."/>
            <person name="Yanf M."/>
            <person name="Daum C."/>
            <person name="Ng V."/>
            <person name="Clum A."/>
            <person name="Steindorff A."/>
            <person name="Ohm R."/>
            <person name="Martin F."/>
            <person name="Silar P."/>
            <person name="Natvig D."/>
            <person name="Lalanne C."/>
            <person name="Gautier V."/>
            <person name="Ament-Velasquez S.L."/>
            <person name="Kruys A."/>
            <person name="Hutchinson M.I."/>
            <person name="Powell A.J."/>
            <person name="Barry K."/>
            <person name="Miller A.N."/>
            <person name="Grigoriev I.V."/>
            <person name="Debuchy R."/>
            <person name="Gladieux P."/>
            <person name="Thoren M.H."/>
            <person name="Johannesson H."/>
        </authorList>
    </citation>
    <scope>NUCLEOTIDE SEQUENCE</scope>
    <source>
        <strain evidence="2">SMH2532-1</strain>
    </source>
</reference>
<feature type="chain" id="PRO_5041220267" evidence="1">
    <location>
        <begin position="24"/>
        <end position="232"/>
    </location>
</feature>
<dbReference type="AlphaFoldDB" id="A0AA40CTS9"/>
<accession>A0AA40CTS9</accession>
<name>A0AA40CTS9_9PEZI</name>
<comment type="caution">
    <text evidence="2">The sequence shown here is derived from an EMBL/GenBank/DDBJ whole genome shotgun (WGS) entry which is preliminary data.</text>
</comment>
<evidence type="ECO:0000256" key="1">
    <source>
        <dbReference type="SAM" id="SignalP"/>
    </source>
</evidence>
<evidence type="ECO:0000313" key="3">
    <source>
        <dbReference type="Proteomes" id="UP001174936"/>
    </source>
</evidence>
<proteinExistence type="predicted"/>
<evidence type="ECO:0000313" key="2">
    <source>
        <dbReference type="EMBL" id="KAK0649013.1"/>
    </source>
</evidence>
<gene>
    <name evidence="2" type="ORF">B0T16DRAFT_507526</name>
</gene>
<keyword evidence="1" id="KW-0732">Signal</keyword>
<dbReference type="Proteomes" id="UP001174936">
    <property type="component" value="Unassembled WGS sequence"/>
</dbReference>
<keyword evidence="3" id="KW-1185">Reference proteome</keyword>
<protein>
    <submittedName>
        <fullName evidence="2">Uncharacterized protein</fullName>
    </submittedName>
</protein>